<evidence type="ECO:0000313" key="3">
    <source>
        <dbReference type="EMBL" id="JAT38542.1"/>
    </source>
</evidence>
<evidence type="ECO:0000256" key="2">
    <source>
        <dbReference type="SAM" id="SignalP"/>
    </source>
</evidence>
<reference evidence="3" key="1">
    <citation type="submission" date="2015-11" db="EMBL/GenBank/DDBJ databases">
        <title>De novo transcriptome assembly of four potential Pierce s Disease insect vectors from Arizona vineyards.</title>
        <authorList>
            <person name="Tassone E.E."/>
        </authorList>
    </citation>
    <scope>NUCLEOTIDE SEQUENCE</scope>
</reference>
<keyword evidence="2" id="KW-0732">Signal</keyword>
<feature type="signal peptide" evidence="2">
    <location>
        <begin position="1"/>
        <end position="27"/>
    </location>
</feature>
<sequence>MNFQLLTVKYYLFLLYVMQAVLLTCQAQEVEVLKGSWNEDLANCDLKEESFEENFQSGLIGGMQNEMAMLKSENEKENVSVDKRAGKDLREKGKRRKIMMNHNRAKGADELSKKEYGKDVSSEVHMNFTGNDGDYMKMKKYTISNRNTLGDNENTHDKMSSMLKILGHNVSPPKSRKYPNEPNAKLGRSRGHSAKKIKEFRVKNLNINESNNIRMENIERSTKEASLKNELYKKRNNLKGRNFSAKHTNSNEEIIKPILQRKKIKDEISAKNKQENENQINSNKIVPILKNPTLDDKNFKLNSDEIKKDNLNIDANHYTNLSAINKSFLDAFAKKIYGMKNDLNSQYNTKELSHLDTKTHVTGPHSNKNDKWIFYNKRVDKNRHVKDQYDRSKMYGKPYVRNNLANDKYEKFNARKAYRLNQNAPNKNIKVLHENEKTHHAKPTMTKQSIEKSKNNKHDANPTTNIKHRRRARRPLKNFGYLNPRNNDGSSIIDNDNALKDLDSSNSVELSDFPLDSNIGEGKRSERDTSKHNTDDETNNNSFFNQPSREETDDQRVNGNVPEIQDDFISGMDSNEMSESKSSSLEGKDSKQVQQHSNSRKNTLRLREEEVESGDYSNDERKDYESKYDEDECSTDSCVEYKADQSTTESTTSTSMNNYSTAKPSSTKAKTTPKSSKKTSNNSKN</sequence>
<feature type="compositionally biased region" description="Low complexity" evidence="1">
    <location>
        <begin position="574"/>
        <end position="585"/>
    </location>
</feature>
<gene>
    <name evidence="3" type="ORF">g.28730</name>
</gene>
<feature type="chain" id="PRO_5008588559" evidence="2">
    <location>
        <begin position="28"/>
        <end position="685"/>
    </location>
</feature>
<feature type="region of interest" description="Disordered" evidence="1">
    <location>
        <begin position="435"/>
        <end position="685"/>
    </location>
</feature>
<feature type="compositionally biased region" description="Basic and acidic residues" evidence="1">
    <location>
        <begin position="618"/>
        <end position="627"/>
    </location>
</feature>
<evidence type="ECO:0000256" key="1">
    <source>
        <dbReference type="SAM" id="MobiDB-lite"/>
    </source>
</evidence>
<protein>
    <submittedName>
        <fullName evidence="3">Uncharacterized protein</fullName>
    </submittedName>
</protein>
<accession>A0A1B6MRI6</accession>
<proteinExistence type="predicted"/>
<feature type="compositionally biased region" description="Low complexity" evidence="1">
    <location>
        <begin position="486"/>
        <end position="496"/>
    </location>
</feature>
<feature type="compositionally biased region" description="Low complexity" evidence="1">
    <location>
        <begin position="646"/>
        <end position="685"/>
    </location>
</feature>
<name>A0A1B6MRI6_9HEMI</name>
<dbReference type="EMBL" id="GEBQ01001435">
    <property type="protein sequence ID" value="JAT38542.1"/>
    <property type="molecule type" value="Transcribed_RNA"/>
</dbReference>
<dbReference type="AlphaFoldDB" id="A0A1B6MRI6"/>
<feature type="compositionally biased region" description="Basic and acidic residues" evidence="1">
    <location>
        <begin position="449"/>
        <end position="460"/>
    </location>
</feature>
<feature type="compositionally biased region" description="Basic residues" evidence="1">
    <location>
        <begin position="466"/>
        <end position="476"/>
    </location>
</feature>
<organism evidence="3">
    <name type="scientific">Graphocephala atropunctata</name>
    <dbReference type="NCBI Taxonomy" id="36148"/>
    <lineage>
        <taxon>Eukaryota</taxon>
        <taxon>Metazoa</taxon>
        <taxon>Ecdysozoa</taxon>
        <taxon>Arthropoda</taxon>
        <taxon>Hexapoda</taxon>
        <taxon>Insecta</taxon>
        <taxon>Pterygota</taxon>
        <taxon>Neoptera</taxon>
        <taxon>Paraneoptera</taxon>
        <taxon>Hemiptera</taxon>
        <taxon>Auchenorrhyncha</taxon>
        <taxon>Membracoidea</taxon>
        <taxon>Cicadellidae</taxon>
        <taxon>Cicadellinae</taxon>
        <taxon>Cicadellini</taxon>
        <taxon>Graphocephala</taxon>
    </lineage>
</organism>
<feature type="compositionally biased region" description="Basic and acidic residues" evidence="1">
    <location>
        <begin position="521"/>
        <end position="535"/>
    </location>
</feature>
<feature type="region of interest" description="Disordered" evidence="1">
    <location>
        <begin position="169"/>
        <end position="192"/>
    </location>
</feature>